<dbReference type="OrthoDB" id="2674982at2759"/>
<dbReference type="RefSeq" id="XP_041284485.1">
    <property type="nucleotide sequence ID" value="XM_041442769.1"/>
</dbReference>
<comment type="caution">
    <text evidence="1">The sequence shown here is derived from an EMBL/GenBank/DDBJ whole genome shotgun (WGS) entry which is preliminary data.</text>
</comment>
<evidence type="ECO:0000313" key="2">
    <source>
        <dbReference type="Proteomes" id="UP000823399"/>
    </source>
</evidence>
<sequence>MPIWHHPAIKNNYLWNKPAARCLRNKHNIETVEDLERFAYSNEPNTVKCNAVDQCYNIATIILAELPPKFQLNNEVPQTDNLEHTPNRIKHYQKTKINKDPIAFDPATQSEANNPSETTRIFRESYSYKVRLVNDRRLALPLPMRLKPLPNQKSLTVLLMGSEQDPNMIAVLITTTPTQTKLIRNKSAQNADDQTLTGITYALTYLPNDHITFVTKNPSVPTRLLKSIKEYEDEDWMTITNPKAWKTTISLLRQRGAKTSFQTYNKEHNYHHSLLKKARQNQTTIEWDFPRTH</sequence>
<dbReference type="GeneID" id="64705028"/>
<dbReference type="EMBL" id="JABBWM010000226">
    <property type="protein sequence ID" value="KAG2084303.1"/>
    <property type="molecule type" value="Genomic_DNA"/>
</dbReference>
<gene>
    <name evidence="1" type="ORF">F5147DRAFT_782555</name>
</gene>
<proteinExistence type="predicted"/>
<name>A0A9P7JL29_9AGAM</name>
<protein>
    <submittedName>
        <fullName evidence="1">Uncharacterized protein</fullName>
    </submittedName>
</protein>
<evidence type="ECO:0000313" key="1">
    <source>
        <dbReference type="EMBL" id="KAG2084303.1"/>
    </source>
</evidence>
<reference evidence="1" key="1">
    <citation type="journal article" date="2020" name="New Phytol.">
        <title>Comparative genomics reveals dynamic genome evolution in host specialist ectomycorrhizal fungi.</title>
        <authorList>
            <person name="Lofgren L.A."/>
            <person name="Nguyen N.H."/>
            <person name="Vilgalys R."/>
            <person name="Ruytinx J."/>
            <person name="Liao H.L."/>
            <person name="Branco S."/>
            <person name="Kuo A."/>
            <person name="LaButti K."/>
            <person name="Lipzen A."/>
            <person name="Andreopoulos W."/>
            <person name="Pangilinan J."/>
            <person name="Riley R."/>
            <person name="Hundley H."/>
            <person name="Na H."/>
            <person name="Barry K."/>
            <person name="Grigoriev I.V."/>
            <person name="Stajich J.E."/>
            <person name="Kennedy P.G."/>
        </authorList>
    </citation>
    <scope>NUCLEOTIDE SEQUENCE</scope>
    <source>
        <strain evidence="1">FC423</strain>
    </source>
</reference>
<dbReference type="AlphaFoldDB" id="A0A9P7JL29"/>
<organism evidence="1 2">
    <name type="scientific">Suillus discolor</name>
    <dbReference type="NCBI Taxonomy" id="1912936"/>
    <lineage>
        <taxon>Eukaryota</taxon>
        <taxon>Fungi</taxon>
        <taxon>Dikarya</taxon>
        <taxon>Basidiomycota</taxon>
        <taxon>Agaricomycotina</taxon>
        <taxon>Agaricomycetes</taxon>
        <taxon>Agaricomycetidae</taxon>
        <taxon>Boletales</taxon>
        <taxon>Suillineae</taxon>
        <taxon>Suillaceae</taxon>
        <taxon>Suillus</taxon>
    </lineage>
</organism>
<accession>A0A9P7JL29</accession>
<dbReference type="Proteomes" id="UP000823399">
    <property type="component" value="Unassembled WGS sequence"/>
</dbReference>
<keyword evidence="2" id="KW-1185">Reference proteome</keyword>